<proteinExistence type="predicted"/>
<dbReference type="PANTHER" id="PTHR14221:SF0">
    <property type="entry name" value="WD REPEAT-CONTAINING PROTEIN 44"/>
    <property type="match status" value="1"/>
</dbReference>
<accession>S8C4X7</accession>
<dbReference type="OrthoDB" id="408728at2759"/>
<keyword evidence="1 3" id="KW-0853">WD repeat</keyword>
<dbReference type="InterPro" id="IPR019775">
    <property type="entry name" value="WD40_repeat_CS"/>
</dbReference>
<dbReference type="PRINTS" id="PR00320">
    <property type="entry name" value="GPROTEINBRPT"/>
</dbReference>
<evidence type="ECO:0000313" key="4">
    <source>
        <dbReference type="EMBL" id="EPS61764.1"/>
    </source>
</evidence>
<evidence type="ECO:0000256" key="1">
    <source>
        <dbReference type="ARBA" id="ARBA00022574"/>
    </source>
</evidence>
<keyword evidence="2" id="KW-0677">Repeat</keyword>
<name>S8C4X7_9LAMI</name>
<dbReference type="InterPro" id="IPR020472">
    <property type="entry name" value="WD40_PAC1"/>
</dbReference>
<comment type="caution">
    <text evidence="4">The sequence shown here is derived from an EMBL/GenBank/DDBJ whole genome shotgun (WGS) entry which is preliminary data.</text>
</comment>
<evidence type="ECO:0000313" key="5">
    <source>
        <dbReference type="Proteomes" id="UP000015453"/>
    </source>
</evidence>
<dbReference type="InterPro" id="IPR040324">
    <property type="entry name" value="WDR44/Dgr2"/>
</dbReference>
<sequence>TEFVIDELAEDGSPSKLRELGSNKMITLNELEKILGSSSLVREFLKKESKGFGMADVEKREKMSWIQRFGARSRLVGKAKGLLDRRYCEADQNRSTSSRNVHVHIYKKHCKELTSLYAGQQIPAHEGSVLTMKFSPDGHYLASGGVDGVVRVWEILQVDITDKFNSQDIDPSSLYFTVNQFSKLAPLSVVNQRNILLKNTRTSESSCAVLPPKVFQLSEEPLHEFRGHKGEVLALTWSRNGNLLSSSVDKAVRLWKVGRDDCFGVFMHNNYVTCVEFNPVNDNHFISGSIDGKLRIWEVESGRVIDWIDIREIVTAICYSPNGQGGVVGSMDGNCRYYNVVDNLLQLGAQVSLSGKKKLSGKRVTGLQYCPNDATKLMVSCADSQVQILCGTDVICKFKGNKSSGSQVPASFTSDGEHIVSVGDDSNVRVWNYSSSHDQKPPRPKALWSHESFPSRNASSIAIPPWMAGSKNRRIPECLGYLVDALYRGSATWPEDRLKSNPIASVCRSELRMLKNAWMNALNSPHLWGLVIVTGGLDGCIRTFLNYGLPIRI</sequence>
<dbReference type="SUPFAM" id="SSF50978">
    <property type="entry name" value="WD40 repeat-like"/>
    <property type="match status" value="1"/>
</dbReference>
<dbReference type="Pfam" id="PF00400">
    <property type="entry name" value="WD40"/>
    <property type="match status" value="5"/>
</dbReference>
<keyword evidence="5" id="KW-1185">Reference proteome</keyword>
<feature type="repeat" description="WD" evidence="3">
    <location>
        <begin position="411"/>
        <end position="441"/>
    </location>
</feature>
<dbReference type="PANTHER" id="PTHR14221">
    <property type="entry name" value="WD REPEAT DOMAIN 44"/>
    <property type="match status" value="1"/>
</dbReference>
<dbReference type="PROSITE" id="PS50294">
    <property type="entry name" value="WD_REPEATS_REGION"/>
    <property type="match status" value="3"/>
</dbReference>
<protein>
    <submittedName>
        <fullName evidence="4">Uncharacterized protein</fullName>
    </submittedName>
</protein>
<feature type="repeat" description="WD" evidence="3">
    <location>
        <begin position="122"/>
        <end position="155"/>
    </location>
</feature>
<dbReference type="EMBL" id="AUSU01006605">
    <property type="protein sequence ID" value="EPS61764.1"/>
    <property type="molecule type" value="Genomic_DNA"/>
</dbReference>
<dbReference type="SMART" id="SM00320">
    <property type="entry name" value="WD40"/>
    <property type="match status" value="6"/>
</dbReference>
<evidence type="ECO:0000256" key="3">
    <source>
        <dbReference type="PROSITE-ProRule" id="PRU00221"/>
    </source>
</evidence>
<dbReference type="AlphaFoldDB" id="S8C4X7"/>
<feature type="non-terminal residue" evidence="4">
    <location>
        <position position="1"/>
    </location>
</feature>
<evidence type="ECO:0000256" key="2">
    <source>
        <dbReference type="ARBA" id="ARBA00022737"/>
    </source>
</evidence>
<dbReference type="InterPro" id="IPR001680">
    <property type="entry name" value="WD40_rpt"/>
</dbReference>
<dbReference type="PROSITE" id="PS50082">
    <property type="entry name" value="WD_REPEATS_2"/>
    <property type="match status" value="4"/>
</dbReference>
<dbReference type="InterPro" id="IPR015943">
    <property type="entry name" value="WD40/YVTN_repeat-like_dom_sf"/>
</dbReference>
<dbReference type="Proteomes" id="UP000015453">
    <property type="component" value="Unassembled WGS sequence"/>
</dbReference>
<dbReference type="Gene3D" id="2.130.10.10">
    <property type="entry name" value="YVTN repeat-like/Quinoprotein amine dehydrogenase"/>
    <property type="match status" value="2"/>
</dbReference>
<gene>
    <name evidence="4" type="ORF">M569_13028</name>
</gene>
<dbReference type="PROSITE" id="PS00678">
    <property type="entry name" value="WD_REPEATS_1"/>
    <property type="match status" value="1"/>
</dbReference>
<feature type="repeat" description="WD" evidence="3">
    <location>
        <begin position="225"/>
        <end position="257"/>
    </location>
</feature>
<feature type="repeat" description="WD" evidence="3">
    <location>
        <begin position="265"/>
        <end position="307"/>
    </location>
</feature>
<organism evidence="4 5">
    <name type="scientific">Genlisea aurea</name>
    <dbReference type="NCBI Taxonomy" id="192259"/>
    <lineage>
        <taxon>Eukaryota</taxon>
        <taxon>Viridiplantae</taxon>
        <taxon>Streptophyta</taxon>
        <taxon>Embryophyta</taxon>
        <taxon>Tracheophyta</taxon>
        <taxon>Spermatophyta</taxon>
        <taxon>Magnoliopsida</taxon>
        <taxon>eudicotyledons</taxon>
        <taxon>Gunneridae</taxon>
        <taxon>Pentapetalae</taxon>
        <taxon>asterids</taxon>
        <taxon>lamiids</taxon>
        <taxon>Lamiales</taxon>
        <taxon>Lentibulariaceae</taxon>
        <taxon>Genlisea</taxon>
    </lineage>
</organism>
<dbReference type="InterPro" id="IPR036322">
    <property type="entry name" value="WD40_repeat_dom_sf"/>
</dbReference>
<reference evidence="4 5" key="1">
    <citation type="journal article" date="2013" name="BMC Genomics">
        <title>The miniature genome of a carnivorous plant Genlisea aurea contains a low number of genes and short non-coding sequences.</title>
        <authorList>
            <person name="Leushkin E.V."/>
            <person name="Sutormin R.A."/>
            <person name="Nabieva E.R."/>
            <person name="Penin A.A."/>
            <person name="Kondrashov A.S."/>
            <person name="Logacheva M.D."/>
        </authorList>
    </citation>
    <scope>NUCLEOTIDE SEQUENCE [LARGE SCALE GENOMIC DNA]</scope>
</reference>